<proteinExistence type="predicted"/>
<dbReference type="AlphaFoldDB" id="A0A4R2FHZ2"/>
<dbReference type="InterPro" id="IPR008254">
    <property type="entry name" value="Flavodoxin/NO_synth"/>
</dbReference>
<evidence type="ECO:0000259" key="4">
    <source>
        <dbReference type="PROSITE" id="PS50902"/>
    </source>
</evidence>
<dbReference type="OrthoDB" id="359268at2"/>
<dbReference type="RefSeq" id="WP_133038381.1">
    <property type="nucleotide sequence ID" value="NZ_SLWF01000006.1"/>
</dbReference>
<dbReference type="GO" id="GO:0005829">
    <property type="term" value="C:cytosol"/>
    <property type="evidence" value="ECO:0007669"/>
    <property type="project" value="TreeGrafter"/>
</dbReference>
<keyword evidence="6" id="KW-1185">Reference proteome</keyword>
<name>A0A4R2FHZ2_9GAMM</name>
<dbReference type="SUPFAM" id="SSF52218">
    <property type="entry name" value="Flavoproteins"/>
    <property type="match status" value="1"/>
</dbReference>
<evidence type="ECO:0000256" key="2">
    <source>
        <dbReference type="ARBA" id="ARBA00022630"/>
    </source>
</evidence>
<reference evidence="5 6" key="1">
    <citation type="submission" date="2019-03" db="EMBL/GenBank/DDBJ databases">
        <title>Freshwater and sediment microbial communities from various areas in North America, analyzing microbe dynamics in response to fracking.</title>
        <authorList>
            <person name="Lamendella R."/>
        </authorList>
    </citation>
    <scope>NUCLEOTIDE SEQUENCE [LARGE SCALE GENOMIC DNA]</scope>
    <source>
        <strain evidence="5 6">74A</strain>
    </source>
</reference>
<feature type="domain" description="Flavodoxin-like" evidence="4">
    <location>
        <begin position="4"/>
        <end position="146"/>
    </location>
</feature>
<dbReference type="Proteomes" id="UP000294832">
    <property type="component" value="Unassembled WGS sequence"/>
</dbReference>
<sequence>MASVEILVGTTLGGAEYVADELAAELQQQGHQSTIHMAADLSQLDPSNIWLIVSSTHGAGDLPDNLQPLYQQLLDDEKELPQTEYALCAIGDSSYDTFCQGPEKLIALLTSKGATAFVDKIQIDVQRDPVPEDPALTWLRGWIGQL</sequence>
<protein>
    <submittedName>
        <fullName evidence="5">MioC protein</fullName>
    </submittedName>
</protein>
<dbReference type="Pfam" id="PF00258">
    <property type="entry name" value="Flavodoxin_1"/>
    <property type="match status" value="1"/>
</dbReference>
<dbReference type="GO" id="GO:0050660">
    <property type="term" value="F:flavin adenine dinucleotide binding"/>
    <property type="evidence" value="ECO:0007669"/>
    <property type="project" value="TreeGrafter"/>
</dbReference>
<evidence type="ECO:0000256" key="1">
    <source>
        <dbReference type="ARBA" id="ARBA00001917"/>
    </source>
</evidence>
<dbReference type="Gene3D" id="3.40.50.360">
    <property type="match status" value="1"/>
</dbReference>
<evidence type="ECO:0000256" key="3">
    <source>
        <dbReference type="ARBA" id="ARBA00022643"/>
    </source>
</evidence>
<dbReference type="GO" id="GO:0010181">
    <property type="term" value="F:FMN binding"/>
    <property type="evidence" value="ECO:0007669"/>
    <property type="project" value="InterPro"/>
</dbReference>
<organism evidence="5 6">
    <name type="scientific">Shewanella fodinae</name>
    <dbReference type="NCBI Taxonomy" id="552357"/>
    <lineage>
        <taxon>Bacteria</taxon>
        <taxon>Pseudomonadati</taxon>
        <taxon>Pseudomonadota</taxon>
        <taxon>Gammaproteobacteria</taxon>
        <taxon>Alteromonadales</taxon>
        <taxon>Shewanellaceae</taxon>
        <taxon>Shewanella</taxon>
    </lineage>
</organism>
<keyword evidence="2" id="KW-0285">Flavoprotein</keyword>
<dbReference type="NCBIfam" id="NF006531">
    <property type="entry name" value="PRK09004.1"/>
    <property type="match status" value="1"/>
</dbReference>
<dbReference type="EMBL" id="SLWF01000006">
    <property type="protein sequence ID" value="TCN86815.1"/>
    <property type="molecule type" value="Genomic_DNA"/>
</dbReference>
<dbReference type="PROSITE" id="PS50902">
    <property type="entry name" value="FLAVODOXIN_LIKE"/>
    <property type="match status" value="1"/>
</dbReference>
<keyword evidence="3" id="KW-0288">FMN</keyword>
<dbReference type="PANTHER" id="PTHR19384">
    <property type="entry name" value="NITRIC OXIDE SYNTHASE-RELATED"/>
    <property type="match status" value="1"/>
</dbReference>
<dbReference type="GO" id="GO:0016491">
    <property type="term" value="F:oxidoreductase activity"/>
    <property type="evidence" value="ECO:0007669"/>
    <property type="project" value="TreeGrafter"/>
</dbReference>
<dbReference type="PANTHER" id="PTHR19384:SF128">
    <property type="entry name" value="NADPH OXIDOREDUCTASE A"/>
    <property type="match status" value="1"/>
</dbReference>
<comment type="cofactor">
    <cofactor evidence="1">
        <name>FMN</name>
        <dbReference type="ChEBI" id="CHEBI:58210"/>
    </cofactor>
</comment>
<comment type="caution">
    <text evidence="5">The sequence shown here is derived from an EMBL/GenBank/DDBJ whole genome shotgun (WGS) entry which is preliminary data.</text>
</comment>
<accession>A0A4R2FHZ2</accession>
<evidence type="ECO:0000313" key="6">
    <source>
        <dbReference type="Proteomes" id="UP000294832"/>
    </source>
</evidence>
<evidence type="ECO:0000313" key="5">
    <source>
        <dbReference type="EMBL" id="TCN86815.1"/>
    </source>
</evidence>
<dbReference type="InterPro" id="IPR029039">
    <property type="entry name" value="Flavoprotein-like_sf"/>
</dbReference>
<gene>
    <name evidence="5" type="ORF">EDC91_10690</name>
</gene>